<keyword evidence="2" id="KW-0808">Transferase</keyword>
<name>A0A653ECB9_9MYCO</name>
<dbReference type="Pfam" id="PF00535">
    <property type="entry name" value="Glycos_transf_2"/>
    <property type="match status" value="1"/>
</dbReference>
<gene>
    <name evidence="2" type="primary">epsE</name>
    <name evidence="2" type="ORF">BIN_B_00634</name>
</gene>
<dbReference type="InterPro" id="IPR001173">
    <property type="entry name" value="Glyco_trans_2-like"/>
</dbReference>
<dbReference type="Gene3D" id="3.90.550.10">
    <property type="entry name" value="Spore Coat Polysaccharide Biosynthesis Protein SpsA, Chain A"/>
    <property type="match status" value="1"/>
</dbReference>
<dbReference type="AlphaFoldDB" id="A0A653ECB9"/>
<accession>A0A653ECB9</accession>
<proteinExistence type="predicted"/>
<dbReference type="PANTHER" id="PTHR22916">
    <property type="entry name" value="GLYCOSYLTRANSFERASE"/>
    <property type="match status" value="1"/>
</dbReference>
<dbReference type="PANTHER" id="PTHR22916:SF3">
    <property type="entry name" value="UDP-GLCNAC:BETAGAL BETA-1,3-N-ACETYLGLUCOSAMINYLTRANSFERASE-LIKE PROTEIN 1"/>
    <property type="match status" value="1"/>
</dbReference>
<protein>
    <submittedName>
        <fullName evidence="2">Glycosyltransferase EpsE</fullName>
    </submittedName>
</protein>
<evidence type="ECO:0000313" key="2">
    <source>
        <dbReference type="EMBL" id="VTO95156.1"/>
    </source>
</evidence>
<dbReference type="InterPro" id="IPR029044">
    <property type="entry name" value="Nucleotide-diphossugar_trans"/>
</dbReference>
<organism evidence="2">
    <name type="scientific">Mycobacterium riyadhense</name>
    <dbReference type="NCBI Taxonomy" id="486698"/>
    <lineage>
        <taxon>Bacteria</taxon>
        <taxon>Bacillati</taxon>
        <taxon>Actinomycetota</taxon>
        <taxon>Actinomycetes</taxon>
        <taxon>Mycobacteriales</taxon>
        <taxon>Mycobacteriaceae</taxon>
        <taxon>Mycobacterium</taxon>
    </lineage>
</organism>
<sequence length="353" mass="40581">MTWPGSLPRCGKGRFALAETLTGPAPKVSVVSITYNHEAFIREALDGFVAQNTDFPVEMIVADDASTDRTPAIIQEYADRHPHLFRPILRPKNIGVHANFVNTLSAARGEYVALCEGDDYWTDPRKLAKQVELLDEHPEIAVCFHPVRVIHDDGTPPAEFPPTKWRRDLSLDALIARNFIQTNSVVYRRQQSYDDIPPDIMPIDWYLHVRHAVNGGIAMLPETMAVYRRHPQGIWYDCDRDHQKFWEVHGHGMTAMLEAMLDLFPGDHARERIIGRVSDMFLGEMAKVPGPRGRAVLQESIADHPRMAMLSLQHRWTQTRWRRLEHRIATKLKTWRNNARTYSARVKRRLCTT</sequence>
<dbReference type="FunFam" id="3.90.550.10:FF:000166">
    <property type="entry name" value="Probable sugar transferase"/>
    <property type="match status" value="1"/>
</dbReference>
<dbReference type="SUPFAM" id="SSF53448">
    <property type="entry name" value="Nucleotide-diphospho-sugar transferases"/>
    <property type="match status" value="1"/>
</dbReference>
<evidence type="ECO:0000259" key="1">
    <source>
        <dbReference type="Pfam" id="PF00535"/>
    </source>
</evidence>
<feature type="domain" description="Glycosyltransferase 2-like" evidence="1">
    <location>
        <begin position="29"/>
        <end position="159"/>
    </location>
</feature>
<dbReference type="EMBL" id="LR589064">
    <property type="protein sequence ID" value="VTO95156.1"/>
    <property type="molecule type" value="Genomic_DNA"/>
</dbReference>
<reference evidence="2" key="1">
    <citation type="submission" date="2019-05" db="EMBL/GenBank/DDBJ databases">
        <authorList>
            <person name="Naeem R."/>
            <person name="Antony C."/>
            <person name="Guan Q."/>
        </authorList>
    </citation>
    <scope>NUCLEOTIDE SEQUENCE</scope>
    <source>
        <strain evidence="2">2</strain>
    </source>
</reference>
<dbReference type="GO" id="GO:0016758">
    <property type="term" value="F:hexosyltransferase activity"/>
    <property type="evidence" value="ECO:0007669"/>
    <property type="project" value="UniProtKB-ARBA"/>
</dbReference>